<feature type="coiled-coil region" evidence="1">
    <location>
        <begin position="53"/>
        <end position="87"/>
    </location>
</feature>
<gene>
    <name evidence="3" type="ORF">MAMMFC1_03864</name>
</gene>
<evidence type="ECO:0000256" key="1">
    <source>
        <dbReference type="SAM" id="Coils"/>
    </source>
</evidence>
<evidence type="ECO:0000313" key="4">
    <source>
        <dbReference type="Proteomes" id="UP000276437"/>
    </source>
</evidence>
<organism evidence="3 4">
    <name type="scientific">Methylomusa anaerophila</name>
    <dbReference type="NCBI Taxonomy" id="1930071"/>
    <lineage>
        <taxon>Bacteria</taxon>
        <taxon>Bacillati</taxon>
        <taxon>Bacillota</taxon>
        <taxon>Negativicutes</taxon>
        <taxon>Selenomonadales</taxon>
        <taxon>Sporomusaceae</taxon>
        <taxon>Methylomusa</taxon>
    </lineage>
</organism>
<dbReference type="Proteomes" id="UP000276437">
    <property type="component" value="Chromosome"/>
</dbReference>
<dbReference type="KEGG" id="mana:MAMMFC1_03864"/>
<reference evidence="3 4" key="1">
    <citation type="journal article" date="2018" name="Int. J. Syst. Evol. Microbiol.">
        <title>Methylomusa anaerophila gen. nov., sp. nov., an anaerobic methanol-utilizing bacterium isolated from a microbial fuel cell.</title>
        <authorList>
            <person name="Amano N."/>
            <person name="Yamamuro A."/>
            <person name="Miyahara M."/>
            <person name="Kouzuma A."/>
            <person name="Abe T."/>
            <person name="Watanabe K."/>
        </authorList>
    </citation>
    <scope>NUCLEOTIDE SEQUENCE [LARGE SCALE GENOMIC DNA]</scope>
    <source>
        <strain evidence="3 4">MMFC1</strain>
    </source>
</reference>
<keyword evidence="2" id="KW-1133">Transmembrane helix</keyword>
<evidence type="ECO:0000256" key="2">
    <source>
        <dbReference type="SAM" id="Phobius"/>
    </source>
</evidence>
<name>A0A348AQ07_9FIRM</name>
<sequence>MLTGVIFTFTLLLFFVFLIIYKKDVFIKMLSIDLTNPTTQLQQQLESTADTIIKQLEDKIVHLEFLLEEAQTKSNLLNEQLKQAEYILLAMKSREIKDREEEENNTEYLDCCSQIDETNGKNSIQISAVPDTLAINEYLKHSNKDLANNDRQRLVLSMSAQGYNVTEIAKATGMAKGEIMLFLQLGKK</sequence>
<dbReference type="EMBL" id="AP018449">
    <property type="protein sequence ID" value="BBB93155.1"/>
    <property type="molecule type" value="Genomic_DNA"/>
</dbReference>
<proteinExistence type="predicted"/>
<accession>A0A348AQ07</accession>
<dbReference type="RefSeq" id="WP_126310021.1">
    <property type="nucleotide sequence ID" value="NZ_AP018449.1"/>
</dbReference>
<keyword evidence="4" id="KW-1185">Reference proteome</keyword>
<keyword evidence="1" id="KW-0175">Coiled coil</keyword>
<keyword evidence="2" id="KW-0472">Membrane</keyword>
<feature type="transmembrane region" description="Helical" evidence="2">
    <location>
        <begin position="6"/>
        <end position="21"/>
    </location>
</feature>
<dbReference type="AlphaFoldDB" id="A0A348AQ07"/>
<protein>
    <submittedName>
        <fullName evidence="3">Uncharacterized protein</fullName>
    </submittedName>
</protein>
<dbReference type="OrthoDB" id="1682562at2"/>
<keyword evidence="2" id="KW-0812">Transmembrane</keyword>
<evidence type="ECO:0000313" key="3">
    <source>
        <dbReference type="EMBL" id="BBB93155.1"/>
    </source>
</evidence>